<accession>A0A7W6KE25</accession>
<dbReference type="Gene3D" id="2.60.40.10">
    <property type="entry name" value="Immunoglobulins"/>
    <property type="match status" value="1"/>
</dbReference>
<evidence type="ECO:0000313" key="7">
    <source>
        <dbReference type="Proteomes" id="UP000642938"/>
    </source>
</evidence>
<name>A0A7W6KE25_9SPHI</name>
<evidence type="ECO:0000256" key="2">
    <source>
        <dbReference type="PROSITE-ProRule" id="PRU00504"/>
    </source>
</evidence>
<protein>
    <recommendedName>
        <fullName evidence="8">NHL repeat-containing protein</fullName>
    </recommendedName>
</protein>
<reference evidence="7" key="2">
    <citation type="journal article" date="2019" name="Int. J. Syst. Evol. Microbiol.">
        <title>The Global Catalogue of Microorganisms (GCM) 10K type strain sequencing project: providing services to taxonomists for standard genome sequencing and annotation.</title>
        <authorList>
            <consortium name="The Broad Institute Genomics Platform"/>
            <consortium name="The Broad Institute Genome Sequencing Center for Infectious Disease"/>
            <person name="Wu L."/>
            <person name="Ma J."/>
        </authorList>
    </citation>
    <scope>NUCLEOTIDE SEQUENCE [LARGE SCALE GENOMIC DNA]</scope>
    <source>
        <strain evidence="7">CGMCC 1.15287</strain>
    </source>
</reference>
<keyword evidence="3" id="KW-0812">Transmembrane</keyword>
<dbReference type="EMBL" id="BMHZ01000004">
    <property type="protein sequence ID" value="GGH16120.1"/>
    <property type="molecule type" value="Genomic_DNA"/>
</dbReference>
<evidence type="ECO:0000256" key="3">
    <source>
        <dbReference type="SAM" id="Phobius"/>
    </source>
</evidence>
<reference evidence="4" key="1">
    <citation type="journal article" date="2014" name="Int. J. Syst. Evol. Microbiol.">
        <title>Complete genome of a new Firmicutes species belonging to the dominant human colonic microbiota ('Ruminococcus bicirculans') reveals two chromosomes and a selective capacity to utilize plant glucans.</title>
        <authorList>
            <consortium name="NISC Comparative Sequencing Program"/>
            <person name="Wegmann U."/>
            <person name="Louis P."/>
            <person name="Goesmann A."/>
            <person name="Henrissat B."/>
            <person name="Duncan S.H."/>
            <person name="Flint H.J."/>
        </authorList>
    </citation>
    <scope>NUCLEOTIDE SEQUENCE</scope>
    <source>
        <strain evidence="4">CGMCC 1.15287</strain>
    </source>
</reference>
<dbReference type="InterPro" id="IPR013783">
    <property type="entry name" value="Ig-like_fold"/>
</dbReference>
<proteinExistence type="predicted"/>
<dbReference type="Gene3D" id="2.120.10.30">
    <property type="entry name" value="TolB, C-terminal domain"/>
    <property type="match status" value="2"/>
</dbReference>
<evidence type="ECO:0008006" key="8">
    <source>
        <dbReference type="Google" id="ProtNLM"/>
    </source>
</evidence>
<keyword evidence="7" id="KW-1185">Reference proteome</keyword>
<dbReference type="GO" id="GO:0008270">
    <property type="term" value="F:zinc ion binding"/>
    <property type="evidence" value="ECO:0007669"/>
    <property type="project" value="UniProtKB-KW"/>
</dbReference>
<dbReference type="AlphaFoldDB" id="A0A7W6KE25"/>
<evidence type="ECO:0000313" key="6">
    <source>
        <dbReference type="Proteomes" id="UP000532273"/>
    </source>
</evidence>
<evidence type="ECO:0000313" key="4">
    <source>
        <dbReference type="EMBL" id="GGH16120.1"/>
    </source>
</evidence>
<comment type="caution">
    <text evidence="5">The sequence shown here is derived from an EMBL/GenBank/DDBJ whole genome shotgun (WGS) entry which is preliminary data.</text>
</comment>
<reference evidence="4" key="4">
    <citation type="submission" date="2024-05" db="EMBL/GenBank/DDBJ databases">
        <authorList>
            <person name="Sun Q."/>
            <person name="Zhou Y."/>
        </authorList>
    </citation>
    <scope>NUCLEOTIDE SEQUENCE</scope>
    <source>
        <strain evidence="4">CGMCC 1.15287</strain>
    </source>
</reference>
<dbReference type="PROSITE" id="PS51125">
    <property type="entry name" value="NHL"/>
    <property type="match status" value="2"/>
</dbReference>
<evidence type="ECO:0000313" key="5">
    <source>
        <dbReference type="EMBL" id="MBB4110118.1"/>
    </source>
</evidence>
<dbReference type="InterPro" id="IPR050952">
    <property type="entry name" value="TRIM-NHL_E3_ligases"/>
</dbReference>
<dbReference type="EMBL" id="JACIEF010000004">
    <property type="protein sequence ID" value="MBB4110118.1"/>
    <property type="molecule type" value="Genomic_DNA"/>
</dbReference>
<feature type="repeat" description="NHL" evidence="2">
    <location>
        <begin position="293"/>
        <end position="335"/>
    </location>
</feature>
<sequence length="416" mass="46743">MSDTYFDLIRNKYLCTKNTMFKTFSFLAACCLFISCFLFSSCEKDGGIKIDTLRILDTLDVDRPINLKATKGVYGTRITISWTPMPLAQKYQLYKFDNAAQKYVLLKELADTTFDDSAISKSLTKNFYKVRTYNSPKSFSRFSDADFGYTSASNYYKALTFGSEGSGASQFKFNMHVEVDKTGNIYVSDEELNRVLKFSATGGFIEQFYSGSAARAIAFFNNGNYIATRTQSSSYVQIFNSNKQLIKEWGTYGTGDSNFGNIECLTIDDDQNIWIVDGVNHRVKKYDQNGNLLLKFGKQGKADGDFDAPFGICYFKNKIYVSDTRNNRIEVFDKNGKFLKIFAVKGYLFGLRAFGDNIYIANSGESVIIKTDENGDIQEKIGAGSFLNLVDVTVAPNGDVLACDVYGRRIIVFKKG</sequence>
<organism evidence="5 6">
    <name type="scientific">Pedobacter zeae</name>
    <dbReference type="NCBI Taxonomy" id="1737356"/>
    <lineage>
        <taxon>Bacteria</taxon>
        <taxon>Pseudomonadati</taxon>
        <taxon>Bacteroidota</taxon>
        <taxon>Sphingobacteriia</taxon>
        <taxon>Sphingobacteriales</taxon>
        <taxon>Sphingobacteriaceae</taxon>
        <taxon>Pedobacter</taxon>
    </lineage>
</organism>
<gene>
    <name evidence="4" type="ORF">GCM10007422_38650</name>
    <name evidence="5" type="ORF">GGQ60_004146</name>
</gene>
<keyword evidence="1" id="KW-0677">Repeat</keyword>
<feature type="transmembrane region" description="Helical" evidence="3">
    <location>
        <begin position="21"/>
        <end position="40"/>
    </location>
</feature>
<dbReference type="SUPFAM" id="SSF101898">
    <property type="entry name" value="NHL repeat"/>
    <property type="match status" value="1"/>
</dbReference>
<dbReference type="PANTHER" id="PTHR24104:SF25">
    <property type="entry name" value="PROTEIN LIN-41"/>
    <property type="match status" value="1"/>
</dbReference>
<dbReference type="PANTHER" id="PTHR24104">
    <property type="entry name" value="E3 UBIQUITIN-PROTEIN LIGASE NHLRC1-RELATED"/>
    <property type="match status" value="1"/>
</dbReference>
<dbReference type="InterPro" id="IPR001258">
    <property type="entry name" value="NHL_repeat"/>
</dbReference>
<dbReference type="InterPro" id="IPR011042">
    <property type="entry name" value="6-blade_b-propeller_TolB-like"/>
</dbReference>
<dbReference type="Proteomes" id="UP000532273">
    <property type="component" value="Unassembled WGS sequence"/>
</dbReference>
<evidence type="ECO:0000256" key="1">
    <source>
        <dbReference type="ARBA" id="ARBA00022737"/>
    </source>
</evidence>
<keyword evidence="3" id="KW-0472">Membrane</keyword>
<dbReference type="RefSeq" id="WP_183767713.1">
    <property type="nucleotide sequence ID" value="NZ_BMHZ01000004.1"/>
</dbReference>
<keyword evidence="3" id="KW-1133">Transmembrane helix</keyword>
<reference evidence="5 6" key="3">
    <citation type="submission" date="2020-08" db="EMBL/GenBank/DDBJ databases">
        <title>Genomic Encyclopedia of Type Strains, Phase IV (KMG-IV): sequencing the most valuable type-strain genomes for metagenomic binning, comparative biology and taxonomic classification.</title>
        <authorList>
            <person name="Goeker M."/>
        </authorList>
    </citation>
    <scope>NUCLEOTIDE SEQUENCE [LARGE SCALE GENOMIC DNA]</scope>
    <source>
        <strain evidence="5 6">DSM 100774</strain>
    </source>
</reference>
<dbReference type="Proteomes" id="UP000642938">
    <property type="component" value="Unassembled WGS sequence"/>
</dbReference>
<feature type="repeat" description="NHL" evidence="2">
    <location>
        <begin position="158"/>
        <end position="201"/>
    </location>
</feature>